<dbReference type="InterPro" id="IPR050377">
    <property type="entry name" value="Radical_SAM_PqqE_MftC-like"/>
</dbReference>
<evidence type="ECO:0000256" key="4">
    <source>
        <dbReference type="ARBA" id="ARBA00022723"/>
    </source>
</evidence>
<accession>A0A497EYH6</accession>
<keyword evidence="4" id="KW-0479">Metal-binding</keyword>
<dbReference type="SFLD" id="SFLDG01067">
    <property type="entry name" value="SPASM/twitch_domain_containing"/>
    <property type="match status" value="2"/>
</dbReference>
<comment type="cofactor">
    <cofactor evidence="1">
        <name>[4Fe-4S] cluster</name>
        <dbReference type="ChEBI" id="CHEBI:49883"/>
    </cofactor>
</comment>
<dbReference type="CDD" id="cd21123">
    <property type="entry name" value="SPASM_MftC-like"/>
    <property type="match status" value="1"/>
</dbReference>
<dbReference type="SUPFAM" id="SSF102114">
    <property type="entry name" value="Radical SAM enzymes"/>
    <property type="match status" value="1"/>
</dbReference>
<comment type="caution">
    <text evidence="8">The sequence shown here is derived from an EMBL/GenBank/DDBJ whole genome shotgun (WGS) entry which is preliminary data.</text>
</comment>
<dbReference type="InterPro" id="IPR006638">
    <property type="entry name" value="Elp3/MiaA/NifB-like_rSAM"/>
</dbReference>
<dbReference type="PANTHER" id="PTHR11228">
    <property type="entry name" value="RADICAL SAM DOMAIN PROTEIN"/>
    <property type="match status" value="1"/>
</dbReference>
<name>A0A497EYH6_9CREN</name>
<evidence type="ECO:0000256" key="3">
    <source>
        <dbReference type="ARBA" id="ARBA00022691"/>
    </source>
</evidence>
<keyword evidence="2" id="KW-0004">4Fe-4S</keyword>
<dbReference type="InterPro" id="IPR023885">
    <property type="entry name" value="4Fe4S-binding_SPASM_dom"/>
</dbReference>
<organism evidence="8 9">
    <name type="scientific">Thermoproteota archaeon</name>
    <dbReference type="NCBI Taxonomy" id="2056631"/>
    <lineage>
        <taxon>Archaea</taxon>
        <taxon>Thermoproteota</taxon>
    </lineage>
</organism>
<dbReference type="PROSITE" id="PS51918">
    <property type="entry name" value="RADICAL_SAM"/>
    <property type="match status" value="1"/>
</dbReference>
<dbReference type="GO" id="GO:0003824">
    <property type="term" value="F:catalytic activity"/>
    <property type="evidence" value="ECO:0007669"/>
    <property type="project" value="InterPro"/>
</dbReference>
<dbReference type="GO" id="GO:0046872">
    <property type="term" value="F:metal ion binding"/>
    <property type="evidence" value="ECO:0007669"/>
    <property type="project" value="UniProtKB-KW"/>
</dbReference>
<dbReference type="Pfam" id="PF04055">
    <property type="entry name" value="Radical_SAM"/>
    <property type="match status" value="1"/>
</dbReference>
<dbReference type="InterPro" id="IPR034391">
    <property type="entry name" value="AdoMet-like_SPASM_containing"/>
</dbReference>
<dbReference type="InterPro" id="IPR013785">
    <property type="entry name" value="Aldolase_TIM"/>
</dbReference>
<dbReference type="SFLD" id="SFLDG01387">
    <property type="entry name" value="BtrN-like_SPASM_domain_contain"/>
    <property type="match status" value="1"/>
</dbReference>
<dbReference type="NCBIfam" id="TIGR04085">
    <property type="entry name" value="rSAM_more_4Fe4S"/>
    <property type="match status" value="1"/>
</dbReference>
<protein>
    <submittedName>
        <fullName evidence="8">Radical SAM/SPASM domain-containing protein</fullName>
    </submittedName>
</protein>
<evidence type="ECO:0000256" key="2">
    <source>
        <dbReference type="ARBA" id="ARBA00022485"/>
    </source>
</evidence>
<evidence type="ECO:0000256" key="1">
    <source>
        <dbReference type="ARBA" id="ARBA00001966"/>
    </source>
</evidence>
<evidence type="ECO:0000313" key="8">
    <source>
        <dbReference type="EMBL" id="RLE51708.1"/>
    </source>
</evidence>
<dbReference type="AlphaFoldDB" id="A0A497EYH6"/>
<reference evidence="8 9" key="1">
    <citation type="submission" date="2018-06" db="EMBL/GenBank/DDBJ databases">
        <title>Extensive metabolic versatility and redundancy in microbially diverse, dynamic hydrothermal sediments.</title>
        <authorList>
            <person name="Dombrowski N."/>
            <person name="Teske A."/>
            <person name="Baker B.J."/>
        </authorList>
    </citation>
    <scope>NUCLEOTIDE SEQUENCE [LARGE SCALE GENOMIC DNA]</scope>
    <source>
        <strain evidence="8">B20_G2</strain>
    </source>
</reference>
<dbReference type="Pfam" id="PF13186">
    <property type="entry name" value="SPASM"/>
    <property type="match status" value="1"/>
</dbReference>
<keyword evidence="6" id="KW-0411">Iron-sulfur</keyword>
<dbReference type="InterPro" id="IPR007197">
    <property type="entry name" value="rSAM"/>
</dbReference>
<dbReference type="Gene3D" id="3.20.20.70">
    <property type="entry name" value="Aldolase class I"/>
    <property type="match status" value="1"/>
</dbReference>
<dbReference type="PANTHER" id="PTHR11228:SF7">
    <property type="entry name" value="PQQA PEPTIDE CYCLASE"/>
    <property type="match status" value="1"/>
</dbReference>
<dbReference type="EMBL" id="QMRA01000155">
    <property type="protein sequence ID" value="RLE51708.1"/>
    <property type="molecule type" value="Genomic_DNA"/>
</dbReference>
<dbReference type="CDD" id="cd01335">
    <property type="entry name" value="Radical_SAM"/>
    <property type="match status" value="1"/>
</dbReference>
<feature type="domain" description="Radical SAM core" evidence="7">
    <location>
        <begin position="110"/>
        <end position="323"/>
    </location>
</feature>
<dbReference type="InterPro" id="IPR058240">
    <property type="entry name" value="rSAM_sf"/>
</dbReference>
<dbReference type="SMART" id="SM00729">
    <property type="entry name" value="Elp3"/>
    <property type="match status" value="1"/>
</dbReference>
<keyword evidence="5" id="KW-0408">Iron</keyword>
<evidence type="ECO:0000256" key="5">
    <source>
        <dbReference type="ARBA" id="ARBA00023004"/>
    </source>
</evidence>
<dbReference type="GO" id="GO:0006783">
    <property type="term" value="P:heme biosynthetic process"/>
    <property type="evidence" value="ECO:0007669"/>
    <property type="project" value="TreeGrafter"/>
</dbReference>
<evidence type="ECO:0000259" key="7">
    <source>
        <dbReference type="PROSITE" id="PS51918"/>
    </source>
</evidence>
<proteinExistence type="predicted"/>
<dbReference type="SFLD" id="SFLDS00029">
    <property type="entry name" value="Radical_SAM"/>
    <property type="match status" value="2"/>
</dbReference>
<dbReference type="Proteomes" id="UP000269499">
    <property type="component" value="Unassembled WGS sequence"/>
</dbReference>
<evidence type="ECO:0000256" key="6">
    <source>
        <dbReference type="ARBA" id="ARBA00023014"/>
    </source>
</evidence>
<keyword evidence="3" id="KW-0949">S-adenosyl-L-methionine</keyword>
<sequence length="487" mass="53844">MNLLIFFRMLIDKPIVKAILRAGINRSASCGGLTRFEHALMIYAGLSKPKSISCRFYSLLVSAIINLGLLAFKVKPHKLKKYLRDSNVRRGLTNVLFSVAEFGLTKPQVLLSPFLVVWNFTNACNLKCKHCYQSAGSYLNNELSLQEKLKVVEELDEAGVASLAISGGEPLMLKDHLFKVVHEASKRGMYVALATNGTLLTKNVVRKLKELGLKYVEVSLDSANPKIHDEFRGVHGAFEAAIRGIRNCVEEGLFTCIATTVTKLNVHEIPQIIELAKKLRVNRFIAFNFIPVGRGVDIVDLDLSPEEREKFLENLAKAALRGEIEVVSTAPQYARVMLKVSEGKCTAVSHFHVGSTTLTNYIKALAEFIGGCGAGRMYCAIQPNGDVTPCVFMPDLVVGNLKSQHFIDIWKSSEVFKALRSRDKLKGHCGVCGFKYVCGGCRARALAYFNDILGPDPGCINNLRAYYDLIPKVKANIAEDRVAKDKV</sequence>
<evidence type="ECO:0000313" key="9">
    <source>
        <dbReference type="Proteomes" id="UP000269499"/>
    </source>
</evidence>
<dbReference type="SFLD" id="SFLDG01386">
    <property type="entry name" value="main_SPASM_domain-containing"/>
    <property type="match status" value="1"/>
</dbReference>
<dbReference type="GO" id="GO:0051536">
    <property type="term" value="F:iron-sulfur cluster binding"/>
    <property type="evidence" value="ECO:0007669"/>
    <property type="project" value="UniProtKB-KW"/>
</dbReference>
<gene>
    <name evidence="8" type="ORF">DRJ26_05485</name>
</gene>